<dbReference type="Proteomes" id="UP000307440">
    <property type="component" value="Unassembled WGS sequence"/>
</dbReference>
<dbReference type="PANTHER" id="PTHR39468">
    <property type="entry name" value="CHROMOSOME 7, WHOLE GENOME SHOTGUN SEQUENCE"/>
    <property type="match status" value="1"/>
</dbReference>
<feature type="compositionally biased region" description="Basic and acidic residues" evidence="1">
    <location>
        <begin position="22"/>
        <end position="32"/>
    </location>
</feature>
<dbReference type="AlphaFoldDB" id="A0A5C3KZ31"/>
<dbReference type="Pfam" id="PF19189">
    <property type="entry name" value="Mtf2"/>
    <property type="match status" value="1"/>
</dbReference>
<proteinExistence type="predicted"/>
<accession>A0A5C3KZ31</accession>
<dbReference type="EMBL" id="ML210185">
    <property type="protein sequence ID" value="TFK25555.1"/>
    <property type="molecule type" value="Genomic_DNA"/>
</dbReference>
<evidence type="ECO:0000313" key="4">
    <source>
        <dbReference type="Proteomes" id="UP000307440"/>
    </source>
</evidence>
<dbReference type="InterPro" id="IPR040009">
    <property type="entry name" value="Mtf2/C5D6.12-like"/>
</dbReference>
<name>A0A5C3KZ31_COPMA</name>
<dbReference type="InterPro" id="IPR043837">
    <property type="entry name" value="Mtf2-like_C"/>
</dbReference>
<dbReference type="GO" id="GO:0005739">
    <property type="term" value="C:mitochondrion"/>
    <property type="evidence" value="ECO:0007669"/>
    <property type="project" value="InterPro"/>
</dbReference>
<evidence type="ECO:0000259" key="2">
    <source>
        <dbReference type="Pfam" id="PF19189"/>
    </source>
</evidence>
<feature type="region of interest" description="Disordered" evidence="1">
    <location>
        <begin position="22"/>
        <end position="52"/>
    </location>
</feature>
<gene>
    <name evidence="3" type="ORF">FA15DRAFT_655081</name>
</gene>
<feature type="region of interest" description="Disordered" evidence="1">
    <location>
        <begin position="82"/>
        <end position="107"/>
    </location>
</feature>
<keyword evidence="4" id="KW-1185">Reference proteome</keyword>
<organism evidence="3 4">
    <name type="scientific">Coprinopsis marcescibilis</name>
    <name type="common">Agaric fungus</name>
    <name type="synonym">Psathyrella marcescibilis</name>
    <dbReference type="NCBI Taxonomy" id="230819"/>
    <lineage>
        <taxon>Eukaryota</taxon>
        <taxon>Fungi</taxon>
        <taxon>Dikarya</taxon>
        <taxon>Basidiomycota</taxon>
        <taxon>Agaricomycotina</taxon>
        <taxon>Agaricomycetes</taxon>
        <taxon>Agaricomycetidae</taxon>
        <taxon>Agaricales</taxon>
        <taxon>Agaricineae</taxon>
        <taxon>Psathyrellaceae</taxon>
        <taxon>Coprinopsis</taxon>
    </lineage>
</organism>
<evidence type="ECO:0000313" key="3">
    <source>
        <dbReference type="EMBL" id="TFK25555.1"/>
    </source>
</evidence>
<evidence type="ECO:0000256" key="1">
    <source>
        <dbReference type="SAM" id="MobiDB-lite"/>
    </source>
</evidence>
<sequence length="311" mass="35496">MSTGPSDSKSRSIFSKGESSWDHLFDDIDDRPPAASAPQQQGSRKHSMTEAEKKILRELLDQVFIARQEQSQEKGQLAKELYEKTHDPSQPYTRLRASKAPAGEKSQSDVAVDELQEDMDKCANKAELLQWARQNVFNEPVEHTNTVSTLPLPIYSRMIPRLMAQFRERFKDPELALFVYKYTRNHSITSFVYGCMTSTYNELLLILWNHYRDLQGIQDILADMEANSVGGDRRTEMIVERACREAAEGKLWLDRSPEGDQLALVEISRISESLLRLLSMSGPGYMGGKKDDWKLKIANESKSKQGKFGKW</sequence>
<dbReference type="STRING" id="230819.A0A5C3KZ31"/>
<protein>
    <recommendedName>
        <fullName evidence="2">Mtf2-like C-terminal domain-containing protein</fullName>
    </recommendedName>
</protein>
<dbReference type="PANTHER" id="PTHR39468:SF1">
    <property type="entry name" value="MTF2-LIKE C-TERMINAL DOMAIN-CONTAINING PROTEIN"/>
    <property type="match status" value="1"/>
</dbReference>
<dbReference type="OrthoDB" id="2444174at2759"/>
<feature type="domain" description="Mtf2-like C-terminal" evidence="2">
    <location>
        <begin position="111"/>
        <end position="256"/>
    </location>
</feature>
<reference evidence="3 4" key="1">
    <citation type="journal article" date="2019" name="Nat. Ecol. Evol.">
        <title>Megaphylogeny resolves global patterns of mushroom evolution.</title>
        <authorList>
            <person name="Varga T."/>
            <person name="Krizsan K."/>
            <person name="Foldi C."/>
            <person name="Dima B."/>
            <person name="Sanchez-Garcia M."/>
            <person name="Sanchez-Ramirez S."/>
            <person name="Szollosi G.J."/>
            <person name="Szarkandi J.G."/>
            <person name="Papp V."/>
            <person name="Albert L."/>
            <person name="Andreopoulos W."/>
            <person name="Angelini C."/>
            <person name="Antonin V."/>
            <person name="Barry K.W."/>
            <person name="Bougher N.L."/>
            <person name="Buchanan P."/>
            <person name="Buyck B."/>
            <person name="Bense V."/>
            <person name="Catcheside P."/>
            <person name="Chovatia M."/>
            <person name="Cooper J."/>
            <person name="Damon W."/>
            <person name="Desjardin D."/>
            <person name="Finy P."/>
            <person name="Geml J."/>
            <person name="Haridas S."/>
            <person name="Hughes K."/>
            <person name="Justo A."/>
            <person name="Karasinski D."/>
            <person name="Kautmanova I."/>
            <person name="Kiss B."/>
            <person name="Kocsube S."/>
            <person name="Kotiranta H."/>
            <person name="LaButti K.M."/>
            <person name="Lechner B.E."/>
            <person name="Liimatainen K."/>
            <person name="Lipzen A."/>
            <person name="Lukacs Z."/>
            <person name="Mihaltcheva S."/>
            <person name="Morgado L.N."/>
            <person name="Niskanen T."/>
            <person name="Noordeloos M.E."/>
            <person name="Ohm R.A."/>
            <person name="Ortiz-Santana B."/>
            <person name="Ovrebo C."/>
            <person name="Racz N."/>
            <person name="Riley R."/>
            <person name="Savchenko A."/>
            <person name="Shiryaev A."/>
            <person name="Soop K."/>
            <person name="Spirin V."/>
            <person name="Szebenyi C."/>
            <person name="Tomsovsky M."/>
            <person name="Tulloss R.E."/>
            <person name="Uehling J."/>
            <person name="Grigoriev I.V."/>
            <person name="Vagvolgyi C."/>
            <person name="Papp T."/>
            <person name="Martin F.M."/>
            <person name="Miettinen O."/>
            <person name="Hibbett D.S."/>
            <person name="Nagy L.G."/>
        </authorList>
    </citation>
    <scope>NUCLEOTIDE SEQUENCE [LARGE SCALE GENOMIC DNA]</scope>
    <source>
        <strain evidence="3 4">CBS 121175</strain>
    </source>
</reference>